<gene>
    <name evidence="7" type="ORF">EI16_04855</name>
</gene>
<dbReference type="SMART" id="SM01144">
    <property type="entry name" value="DTW"/>
    <property type="match status" value="1"/>
</dbReference>
<feature type="domain" description="DTW" evidence="6">
    <location>
        <begin position="1"/>
        <end position="174"/>
    </location>
</feature>
<dbReference type="Pfam" id="PF03942">
    <property type="entry name" value="DTW"/>
    <property type="match status" value="1"/>
</dbReference>
<sequence>MPELDNQVELAFLQHPLEQNQVKGTAWLTHASLSQSHFLVGEQFSSDELSNLIHNKHTFLLYPASEEESVTTYSAEQVREQFPLKDCRVLILDGTWKKTRKMLYLNPELAALPRIMLQPQQPSEYSIRKQKNAQTLSTLEAVMALLSELEQSKQYQGLQNVMDALVRQHQACVETGKGLEG</sequence>
<evidence type="ECO:0000256" key="5">
    <source>
        <dbReference type="ARBA" id="ARBA00034489"/>
    </source>
</evidence>
<dbReference type="EC" id="2.5.1.25" evidence="1"/>
<accession>A0A066ZPA5</accession>
<proteinExistence type="inferred from homology"/>
<dbReference type="AlphaFoldDB" id="A0A066ZPA5"/>
<evidence type="ECO:0000313" key="7">
    <source>
        <dbReference type="EMBL" id="KDN95633.1"/>
    </source>
</evidence>
<dbReference type="GO" id="GO:0008033">
    <property type="term" value="P:tRNA processing"/>
    <property type="evidence" value="ECO:0007669"/>
    <property type="project" value="UniProtKB-KW"/>
</dbReference>
<evidence type="ECO:0000256" key="4">
    <source>
        <dbReference type="ARBA" id="ARBA00022694"/>
    </source>
</evidence>
<evidence type="ECO:0000256" key="2">
    <source>
        <dbReference type="ARBA" id="ARBA00022679"/>
    </source>
</evidence>
<keyword evidence="8" id="KW-1185">Reference proteome</keyword>
<evidence type="ECO:0000256" key="3">
    <source>
        <dbReference type="ARBA" id="ARBA00022691"/>
    </source>
</evidence>
<reference evidence="7 8" key="1">
    <citation type="submission" date="2014-04" db="EMBL/GenBank/DDBJ databases">
        <title>Draft genome sequence of Hydrogenovibrio marinus MH-110, a model organism for aerobic H2 metabolism.</title>
        <authorList>
            <person name="Cha H.J."/>
            <person name="Jo B.H."/>
            <person name="Hwang B.H."/>
        </authorList>
    </citation>
    <scope>NUCLEOTIDE SEQUENCE [LARGE SCALE GENOMIC DNA]</scope>
    <source>
        <strain evidence="7 8">MH-110</strain>
    </source>
</reference>
<dbReference type="InterPro" id="IPR005636">
    <property type="entry name" value="DTW"/>
</dbReference>
<comment type="similarity">
    <text evidence="5">Belongs to the TDD superfamily. DTWD2 family.</text>
</comment>
<dbReference type="Proteomes" id="UP000027341">
    <property type="component" value="Unassembled WGS sequence"/>
</dbReference>
<dbReference type="InterPro" id="IPR039262">
    <property type="entry name" value="DTWD2/TAPT"/>
</dbReference>
<protein>
    <recommendedName>
        <fullName evidence="1">tRNA-uridine aminocarboxypropyltransferase</fullName>
        <ecNumber evidence="1">2.5.1.25</ecNumber>
    </recommendedName>
</protein>
<dbReference type="EMBL" id="JMIU01000001">
    <property type="protein sequence ID" value="KDN95633.1"/>
    <property type="molecule type" value="Genomic_DNA"/>
</dbReference>
<keyword evidence="2" id="KW-0808">Transferase</keyword>
<dbReference type="STRING" id="28885.EI16_04855"/>
<name>A0A066ZPA5_HYDMR</name>
<keyword evidence="3" id="KW-0949">S-adenosyl-L-methionine</keyword>
<dbReference type="GO" id="GO:0016432">
    <property type="term" value="F:tRNA-uridine aminocarboxypropyltransferase activity"/>
    <property type="evidence" value="ECO:0007669"/>
    <property type="project" value="UniProtKB-EC"/>
</dbReference>
<keyword evidence="4" id="KW-0819">tRNA processing</keyword>
<evidence type="ECO:0000259" key="6">
    <source>
        <dbReference type="SMART" id="SM01144"/>
    </source>
</evidence>
<dbReference type="PANTHER" id="PTHR21392:SF0">
    <property type="entry name" value="TRNA-URIDINE AMINOCARBOXYPROPYLTRANSFERASE 2"/>
    <property type="match status" value="1"/>
</dbReference>
<dbReference type="PANTHER" id="PTHR21392">
    <property type="entry name" value="TRNA-URIDINE AMINOCARBOXYPROPYLTRANSFERASE 2"/>
    <property type="match status" value="1"/>
</dbReference>
<evidence type="ECO:0000313" key="8">
    <source>
        <dbReference type="Proteomes" id="UP000027341"/>
    </source>
</evidence>
<comment type="caution">
    <text evidence="7">The sequence shown here is derived from an EMBL/GenBank/DDBJ whole genome shotgun (WGS) entry which is preliminary data.</text>
</comment>
<evidence type="ECO:0000256" key="1">
    <source>
        <dbReference type="ARBA" id="ARBA00012386"/>
    </source>
</evidence>
<organism evidence="7 8">
    <name type="scientific">Hydrogenovibrio marinus</name>
    <dbReference type="NCBI Taxonomy" id="28885"/>
    <lineage>
        <taxon>Bacteria</taxon>
        <taxon>Pseudomonadati</taxon>
        <taxon>Pseudomonadota</taxon>
        <taxon>Gammaproteobacteria</taxon>
        <taxon>Thiotrichales</taxon>
        <taxon>Piscirickettsiaceae</taxon>
        <taxon>Hydrogenovibrio</taxon>
    </lineage>
</organism>